<protein>
    <submittedName>
        <fullName evidence="2">GNAT family N-acetyltransferase</fullName>
        <ecNumber evidence="2">2.3.1.-</ecNumber>
    </submittedName>
</protein>
<dbReference type="Proteomes" id="UP001589750">
    <property type="component" value="Unassembled WGS sequence"/>
</dbReference>
<name>A0ABV5KA84_9ACTN</name>
<dbReference type="InterPro" id="IPR016181">
    <property type="entry name" value="Acyl_CoA_acyltransferase"/>
</dbReference>
<gene>
    <name evidence="2" type="ORF">ACFFRI_11410</name>
</gene>
<reference evidence="2 3" key="1">
    <citation type="submission" date="2024-09" db="EMBL/GenBank/DDBJ databases">
        <authorList>
            <person name="Sun Q."/>
            <person name="Mori K."/>
        </authorList>
    </citation>
    <scope>NUCLEOTIDE SEQUENCE [LARGE SCALE GENOMIC DNA]</scope>
    <source>
        <strain evidence="2 3">JCM 9626</strain>
    </source>
</reference>
<dbReference type="CDD" id="cd04301">
    <property type="entry name" value="NAT_SF"/>
    <property type="match status" value="1"/>
</dbReference>
<dbReference type="RefSeq" id="WP_140007750.1">
    <property type="nucleotide sequence ID" value="NZ_JBHMDG010000012.1"/>
</dbReference>
<keyword evidence="2" id="KW-0808">Transferase</keyword>
<evidence type="ECO:0000313" key="3">
    <source>
        <dbReference type="Proteomes" id="UP001589750"/>
    </source>
</evidence>
<dbReference type="GO" id="GO:0016746">
    <property type="term" value="F:acyltransferase activity"/>
    <property type="evidence" value="ECO:0007669"/>
    <property type="project" value="UniProtKB-KW"/>
</dbReference>
<sequence>MSSPGDLEIVTVDPFDDRLFEAWYAVYKAALEAAVGVEEAQVYGLGETRVQWQQPTSDEVRTAYAGLVDGEVVAMGAVDLPLLENLTAASVEVAVAPEHQRRGHGRTMLAHVERAVATAGRTRLTSEVVFRYEHGTSGHDADGSRDVAFAEAAGYRLGISDVQRWLDLPVADALLDELAAEAATRHEGYELRSWAGPVPDELAQGWAELDGSLMTEAPMGEMEHEAMNVDVARLREQEESIARQQRTAYHSVALDGAGTVAAYSMLVQGDASTVAYQWGTLVHRDHRGHRLGLAVKVANQRLLQRERSDTTRVSTWNAEVNDHMIGVNEQLGFRPVSRMGEFQRFLA</sequence>
<accession>A0ABV5KA84</accession>
<comment type="caution">
    <text evidence="2">The sequence shown here is derived from an EMBL/GenBank/DDBJ whole genome shotgun (WGS) entry which is preliminary data.</text>
</comment>
<dbReference type="PROSITE" id="PS51186">
    <property type="entry name" value="GNAT"/>
    <property type="match status" value="1"/>
</dbReference>
<keyword evidence="2" id="KW-0012">Acyltransferase</keyword>
<proteinExistence type="predicted"/>
<dbReference type="EC" id="2.3.1.-" evidence="2"/>
<dbReference type="SUPFAM" id="SSF55729">
    <property type="entry name" value="Acyl-CoA N-acyltransferases (Nat)"/>
    <property type="match status" value="2"/>
</dbReference>
<evidence type="ECO:0000259" key="1">
    <source>
        <dbReference type="PROSITE" id="PS51186"/>
    </source>
</evidence>
<dbReference type="Pfam" id="PF00583">
    <property type="entry name" value="Acetyltransf_1"/>
    <property type="match status" value="1"/>
</dbReference>
<evidence type="ECO:0000313" key="2">
    <source>
        <dbReference type="EMBL" id="MFB9313651.1"/>
    </source>
</evidence>
<keyword evidence="3" id="KW-1185">Reference proteome</keyword>
<dbReference type="Gene3D" id="3.40.630.30">
    <property type="match status" value="1"/>
</dbReference>
<dbReference type="InterPro" id="IPR000182">
    <property type="entry name" value="GNAT_dom"/>
</dbReference>
<feature type="domain" description="N-acetyltransferase" evidence="1">
    <location>
        <begin position="10"/>
        <end position="181"/>
    </location>
</feature>
<organism evidence="2 3">
    <name type="scientific">Nocardioides plantarum</name>
    <dbReference type="NCBI Taxonomy" id="29299"/>
    <lineage>
        <taxon>Bacteria</taxon>
        <taxon>Bacillati</taxon>
        <taxon>Actinomycetota</taxon>
        <taxon>Actinomycetes</taxon>
        <taxon>Propionibacteriales</taxon>
        <taxon>Nocardioidaceae</taxon>
        <taxon>Nocardioides</taxon>
    </lineage>
</organism>
<dbReference type="EMBL" id="JBHMDG010000012">
    <property type="protein sequence ID" value="MFB9313651.1"/>
    <property type="molecule type" value="Genomic_DNA"/>
</dbReference>